<evidence type="ECO:0000259" key="3">
    <source>
        <dbReference type="PROSITE" id="PS51658"/>
    </source>
</evidence>
<dbReference type="AlphaFoldDB" id="A0AAW1SI71"/>
<comment type="function">
    <text evidence="2">Bifunctional nuclease with both RNase and DNase activities. Involved in basal defense response. Participates in abscisic acid-derived callose deposition following infection by a necrotrophic pathogen.</text>
</comment>
<evidence type="ECO:0000313" key="5">
    <source>
        <dbReference type="Proteomes" id="UP001445335"/>
    </source>
</evidence>
<accession>A0AAW1SI71</accession>
<evidence type="ECO:0000256" key="2">
    <source>
        <dbReference type="ARBA" id="ARBA00025428"/>
    </source>
</evidence>
<comment type="caution">
    <text evidence="4">The sequence shown here is derived from an EMBL/GenBank/DDBJ whole genome shotgun (WGS) entry which is preliminary data.</text>
</comment>
<sequence>MSYVQGAAQDGRSCEQNFHRQFSFNERDYHRVSLQAIHQQAHTVGTLIMSRDDQRGAPGADALCITVSGDTFQGIMMMMSRQPVHRPLSLDLLWQILERGHDISKRDWRLMRVAIVGMQNTTFIGRLFFGDSDSGSTVWDCDCRPSDGLWLALKCKCPVFVNKVVWAKSATSIARLLSGSTEPLDDEELSTTAALTTIRGDEPEPIKRLKREMAVALQEEDYVTAARLRDHPFLQTHMRILQLLREGRGEAASAMELELTRLIDAQQTSDRAE</sequence>
<feature type="domain" description="BFN" evidence="3">
    <location>
        <begin position="29"/>
        <end position="173"/>
    </location>
</feature>
<keyword evidence="5" id="KW-1185">Reference proteome</keyword>
<dbReference type="GO" id="GO:0030891">
    <property type="term" value="C:VCB complex"/>
    <property type="evidence" value="ECO:0007669"/>
    <property type="project" value="TreeGrafter"/>
</dbReference>
<dbReference type="GO" id="GO:0016567">
    <property type="term" value="P:protein ubiquitination"/>
    <property type="evidence" value="ECO:0007669"/>
    <property type="project" value="TreeGrafter"/>
</dbReference>
<dbReference type="Proteomes" id="UP001445335">
    <property type="component" value="Unassembled WGS sequence"/>
</dbReference>
<dbReference type="SUPFAM" id="SSF103256">
    <property type="entry name" value="Hypothetical protein TM0160"/>
    <property type="match status" value="1"/>
</dbReference>
<dbReference type="PANTHER" id="PTHR15160">
    <property type="entry name" value="VON HIPPEL-LINDAU PROTEIN"/>
    <property type="match status" value="1"/>
</dbReference>
<evidence type="ECO:0000313" key="4">
    <source>
        <dbReference type="EMBL" id="KAK9845216.1"/>
    </source>
</evidence>
<organism evidence="4 5">
    <name type="scientific">Elliptochloris bilobata</name>
    <dbReference type="NCBI Taxonomy" id="381761"/>
    <lineage>
        <taxon>Eukaryota</taxon>
        <taxon>Viridiplantae</taxon>
        <taxon>Chlorophyta</taxon>
        <taxon>core chlorophytes</taxon>
        <taxon>Trebouxiophyceae</taxon>
        <taxon>Trebouxiophyceae incertae sedis</taxon>
        <taxon>Elliptochloris clade</taxon>
        <taxon>Elliptochloris</taxon>
    </lineage>
</organism>
<protein>
    <recommendedName>
        <fullName evidence="3">BFN domain-containing protein</fullName>
    </recommendedName>
</protein>
<dbReference type="InterPro" id="IPR003729">
    <property type="entry name" value="Bi_nuclease_dom"/>
</dbReference>
<proteinExistence type="inferred from homology"/>
<dbReference type="EMBL" id="JALJOU010000003">
    <property type="protein sequence ID" value="KAK9845216.1"/>
    <property type="molecule type" value="Genomic_DNA"/>
</dbReference>
<name>A0AAW1SI71_9CHLO</name>
<gene>
    <name evidence="4" type="ORF">WJX81_000350</name>
</gene>
<dbReference type="Pfam" id="PF02577">
    <property type="entry name" value="BFN_dom"/>
    <property type="match status" value="1"/>
</dbReference>
<evidence type="ECO:0000256" key="1">
    <source>
        <dbReference type="ARBA" id="ARBA00009095"/>
    </source>
</evidence>
<dbReference type="PROSITE" id="PS51658">
    <property type="entry name" value="BFN"/>
    <property type="match status" value="1"/>
</dbReference>
<comment type="similarity">
    <text evidence="1">Belongs to the bifunctional nuclease family.</text>
</comment>
<dbReference type="GO" id="GO:0004518">
    <property type="term" value="F:nuclease activity"/>
    <property type="evidence" value="ECO:0007669"/>
    <property type="project" value="InterPro"/>
</dbReference>
<dbReference type="InterPro" id="IPR036104">
    <property type="entry name" value="BFN_sf"/>
</dbReference>
<reference evidence="4 5" key="1">
    <citation type="journal article" date="2024" name="Nat. Commun.">
        <title>Phylogenomics reveals the evolutionary origins of lichenization in chlorophyte algae.</title>
        <authorList>
            <person name="Puginier C."/>
            <person name="Libourel C."/>
            <person name="Otte J."/>
            <person name="Skaloud P."/>
            <person name="Haon M."/>
            <person name="Grisel S."/>
            <person name="Petersen M."/>
            <person name="Berrin J.G."/>
            <person name="Delaux P.M."/>
            <person name="Dal Grande F."/>
            <person name="Keller J."/>
        </authorList>
    </citation>
    <scope>NUCLEOTIDE SEQUENCE [LARGE SCALE GENOMIC DNA]</scope>
    <source>
        <strain evidence="4 5">SAG 245.80</strain>
    </source>
</reference>
<dbReference type="GO" id="GO:0005634">
    <property type="term" value="C:nucleus"/>
    <property type="evidence" value="ECO:0007669"/>
    <property type="project" value="TreeGrafter"/>
</dbReference>
<dbReference type="PANTHER" id="PTHR15160:SF1">
    <property type="entry name" value="VON HIPPEL-LINDAU DISEASE TUMOR SUPPRESSOR"/>
    <property type="match status" value="1"/>
</dbReference>
<dbReference type="Gene3D" id="3.10.690.10">
    <property type="entry name" value="Bifunctional nuclease domain"/>
    <property type="match status" value="1"/>
</dbReference>